<organism evidence="1">
    <name type="scientific">uncultured Nocardioidaceae bacterium</name>
    <dbReference type="NCBI Taxonomy" id="253824"/>
    <lineage>
        <taxon>Bacteria</taxon>
        <taxon>Bacillati</taxon>
        <taxon>Actinomycetota</taxon>
        <taxon>Actinomycetes</taxon>
        <taxon>Propionibacteriales</taxon>
        <taxon>Nocardioidaceae</taxon>
        <taxon>environmental samples</taxon>
    </lineage>
</organism>
<protein>
    <submittedName>
        <fullName evidence="1">Uncharacterized protein</fullName>
    </submittedName>
</protein>
<feature type="non-terminal residue" evidence="1">
    <location>
        <position position="42"/>
    </location>
</feature>
<feature type="non-terminal residue" evidence="1">
    <location>
        <position position="1"/>
    </location>
</feature>
<sequence length="42" mass="4318">CPASRTCDMLRVGVWRGVGSRRPTIASTGAGRAGCRSAAGRL</sequence>
<name>A0A6J4L8X5_9ACTN</name>
<dbReference type="EMBL" id="CADCUG010000046">
    <property type="protein sequence ID" value="CAA9327017.1"/>
    <property type="molecule type" value="Genomic_DNA"/>
</dbReference>
<evidence type="ECO:0000313" key="1">
    <source>
        <dbReference type="EMBL" id="CAA9327017.1"/>
    </source>
</evidence>
<proteinExistence type="predicted"/>
<reference evidence="1" key="1">
    <citation type="submission" date="2020-02" db="EMBL/GenBank/DDBJ databases">
        <authorList>
            <person name="Meier V. D."/>
        </authorList>
    </citation>
    <scope>NUCLEOTIDE SEQUENCE</scope>
    <source>
        <strain evidence="1">AVDCRST_MAG29</strain>
    </source>
</reference>
<gene>
    <name evidence="1" type="ORF">AVDCRST_MAG29-805</name>
</gene>
<accession>A0A6J4L8X5</accession>
<dbReference type="AlphaFoldDB" id="A0A6J4L8X5"/>